<evidence type="ECO:0000313" key="1">
    <source>
        <dbReference type="EMBL" id="KAF2654341.1"/>
    </source>
</evidence>
<accession>A0A6A6T584</accession>
<keyword evidence="2" id="KW-1185">Reference proteome</keyword>
<name>A0A6A6T584_9PLEO</name>
<dbReference type="Gene3D" id="1.10.510.10">
    <property type="entry name" value="Transferase(Phosphotransferase) domain 1"/>
    <property type="match status" value="1"/>
</dbReference>
<organism evidence="1 2">
    <name type="scientific">Lophiostoma macrostomum CBS 122681</name>
    <dbReference type="NCBI Taxonomy" id="1314788"/>
    <lineage>
        <taxon>Eukaryota</taxon>
        <taxon>Fungi</taxon>
        <taxon>Dikarya</taxon>
        <taxon>Ascomycota</taxon>
        <taxon>Pezizomycotina</taxon>
        <taxon>Dothideomycetes</taxon>
        <taxon>Pleosporomycetidae</taxon>
        <taxon>Pleosporales</taxon>
        <taxon>Lophiostomataceae</taxon>
        <taxon>Lophiostoma</taxon>
    </lineage>
</organism>
<evidence type="ECO:0008006" key="3">
    <source>
        <dbReference type="Google" id="ProtNLM"/>
    </source>
</evidence>
<dbReference type="EMBL" id="MU004366">
    <property type="protein sequence ID" value="KAF2654341.1"/>
    <property type="molecule type" value="Genomic_DNA"/>
</dbReference>
<proteinExistence type="predicted"/>
<gene>
    <name evidence="1" type="ORF">K491DRAFT_693980</name>
</gene>
<dbReference type="InterPro" id="IPR011009">
    <property type="entry name" value="Kinase-like_dom_sf"/>
</dbReference>
<reference evidence="1" key="1">
    <citation type="journal article" date="2020" name="Stud. Mycol.">
        <title>101 Dothideomycetes genomes: a test case for predicting lifestyles and emergence of pathogens.</title>
        <authorList>
            <person name="Haridas S."/>
            <person name="Albert R."/>
            <person name="Binder M."/>
            <person name="Bloem J."/>
            <person name="Labutti K."/>
            <person name="Salamov A."/>
            <person name="Andreopoulos B."/>
            <person name="Baker S."/>
            <person name="Barry K."/>
            <person name="Bills G."/>
            <person name="Bluhm B."/>
            <person name="Cannon C."/>
            <person name="Castanera R."/>
            <person name="Culley D."/>
            <person name="Daum C."/>
            <person name="Ezra D."/>
            <person name="Gonzalez J."/>
            <person name="Henrissat B."/>
            <person name="Kuo A."/>
            <person name="Liang C."/>
            <person name="Lipzen A."/>
            <person name="Lutzoni F."/>
            <person name="Magnuson J."/>
            <person name="Mondo S."/>
            <person name="Nolan M."/>
            <person name="Ohm R."/>
            <person name="Pangilinan J."/>
            <person name="Park H.-J."/>
            <person name="Ramirez L."/>
            <person name="Alfaro M."/>
            <person name="Sun H."/>
            <person name="Tritt A."/>
            <person name="Yoshinaga Y."/>
            <person name="Zwiers L.-H."/>
            <person name="Turgeon B."/>
            <person name="Goodwin S."/>
            <person name="Spatafora J."/>
            <person name="Crous P."/>
            <person name="Grigoriev I."/>
        </authorList>
    </citation>
    <scope>NUCLEOTIDE SEQUENCE</scope>
    <source>
        <strain evidence="1">CBS 122681</strain>
    </source>
</reference>
<dbReference type="AlphaFoldDB" id="A0A6A6T584"/>
<dbReference type="OrthoDB" id="4267316at2759"/>
<dbReference type="Proteomes" id="UP000799324">
    <property type="component" value="Unassembled WGS sequence"/>
</dbReference>
<sequence>MTLEVTSCVRVGADVGAQLVSVNGNMLAKIYDPLYYNGYSYHCPEFRTDTINSAEIHFERGVAAYTELQRSEAARKLIPGYHGSWTLQIATPVGKIDRQIVHYRQVRMILMEYCRGKCMASIKPRTLTRKVRSAILVKVLEADAVLKHAGVEQNDLYPRNIMLIGTDYLTPSLEVKVVDFGNASIDRLSEYYQLHKKLQARWPGKMESPILKQWDESLDAFNGCSEPS</sequence>
<evidence type="ECO:0000313" key="2">
    <source>
        <dbReference type="Proteomes" id="UP000799324"/>
    </source>
</evidence>
<dbReference type="SUPFAM" id="SSF56112">
    <property type="entry name" value="Protein kinase-like (PK-like)"/>
    <property type="match status" value="1"/>
</dbReference>
<protein>
    <recommendedName>
        <fullName evidence="3">Protein kinase domain-containing protein</fullName>
    </recommendedName>
</protein>